<dbReference type="RefSeq" id="WP_093137549.1">
    <property type="nucleotide sequence ID" value="NZ_FOHJ01000016.1"/>
</dbReference>
<evidence type="ECO:0000313" key="2">
    <source>
        <dbReference type="Proteomes" id="UP000199095"/>
    </source>
</evidence>
<accession>A0A1I0J5Y6</accession>
<dbReference type="Proteomes" id="UP000199095">
    <property type="component" value="Unassembled WGS sequence"/>
</dbReference>
<protein>
    <submittedName>
        <fullName evidence="1">Uncharacterized protein</fullName>
    </submittedName>
</protein>
<dbReference type="EMBL" id="FOHJ01000016">
    <property type="protein sequence ID" value="SEU05018.1"/>
    <property type="molecule type" value="Genomic_DNA"/>
</dbReference>
<reference evidence="2" key="1">
    <citation type="submission" date="2016-10" db="EMBL/GenBank/DDBJ databases">
        <authorList>
            <person name="Varghese N."/>
            <person name="Submissions S."/>
        </authorList>
    </citation>
    <scope>NUCLEOTIDE SEQUENCE [LARGE SCALE GENOMIC DNA]</scope>
    <source>
        <strain evidence="2">CGMCC 1.3566</strain>
    </source>
</reference>
<dbReference type="AlphaFoldDB" id="A0A1I0J5Y6"/>
<gene>
    <name evidence="1" type="ORF">SAMN05421676_11620</name>
</gene>
<proteinExistence type="predicted"/>
<keyword evidence="2" id="KW-1185">Reference proteome</keyword>
<organism evidence="1 2">
    <name type="scientific">Salinibacillus kushneri</name>
    <dbReference type="NCBI Taxonomy" id="237682"/>
    <lineage>
        <taxon>Bacteria</taxon>
        <taxon>Bacillati</taxon>
        <taxon>Bacillota</taxon>
        <taxon>Bacilli</taxon>
        <taxon>Bacillales</taxon>
        <taxon>Bacillaceae</taxon>
        <taxon>Salinibacillus</taxon>
    </lineage>
</organism>
<name>A0A1I0J5Y6_9BACI</name>
<dbReference type="OrthoDB" id="2389720at2"/>
<evidence type="ECO:0000313" key="1">
    <source>
        <dbReference type="EMBL" id="SEU05018.1"/>
    </source>
</evidence>
<sequence length="124" mass="14071">MITSPSYKELLKAKKDIEELNSSKPAIHQKFLNVIKLTRQLQYGYQFLGCLIMDEDPGDFSPVSQDEYVLSVFEEQIENLKSDQSFNHLKSMLNDNKQVSYANICKLALGTSPTSLVGPTLVRR</sequence>